<keyword evidence="3" id="KW-1185">Reference proteome</keyword>
<name>A0ABD5S6V1_9EURY</name>
<organism evidence="2 3">
    <name type="scientific">Halobium palmae</name>
    <dbReference type="NCBI Taxonomy" id="1776492"/>
    <lineage>
        <taxon>Archaea</taxon>
        <taxon>Methanobacteriati</taxon>
        <taxon>Methanobacteriota</taxon>
        <taxon>Stenosarchaea group</taxon>
        <taxon>Halobacteria</taxon>
        <taxon>Halobacteriales</taxon>
        <taxon>Haloferacaceae</taxon>
        <taxon>Halobium</taxon>
    </lineage>
</organism>
<feature type="non-terminal residue" evidence="2">
    <location>
        <position position="1"/>
    </location>
</feature>
<dbReference type="AlphaFoldDB" id="A0ABD5S6V1"/>
<evidence type="ECO:0000313" key="3">
    <source>
        <dbReference type="Proteomes" id="UP001596328"/>
    </source>
</evidence>
<reference evidence="2 3" key="1">
    <citation type="journal article" date="2019" name="Int. J. Syst. Evol. Microbiol.">
        <title>The Global Catalogue of Microorganisms (GCM) 10K type strain sequencing project: providing services to taxonomists for standard genome sequencing and annotation.</title>
        <authorList>
            <consortium name="The Broad Institute Genomics Platform"/>
            <consortium name="The Broad Institute Genome Sequencing Center for Infectious Disease"/>
            <person name="Wu L."/>
            <person name="Ma J."/>
        </authorList>
    </citation>
    <scope>NUCLEOTIDE SEQUENCE [LARGE SCALE GENOMIC DNA]</scope>
    <source>
        <strain evidence="2 3">NBRC 111368</strain>
    </source>
</reference>
<feature type="compositionally biased region" description="Polar residues" evidence="1">
    <location>
        <begin position="1"/>
        <end position="13"/>
    </location>
</feature>
<proteinExistence type="predicted"/>
<evidence type="ECO:0000256" key="1">
    <source>
        <dbReference type="SAM" id="MobiDB-lite"/>
    </source>
</evidence>
<dbReference type="Proteomes" id="UP001596328">
    <property type="component" value="Unassembled WGS sequence"/>
</dbReference>
<sequence length="158" mass="16589">GGGTESPETSGDSTAGGATADPNGRERTTGSDGSPTAETTPTPTEEPETVSFDIDVQRVSSCGTTCRDATVRLTNTGDAPATGVGVETVILSGGERVWSDRERVGSLPAGESYRTTKRIDLGFGEALRVRGNDGRITIRTTIRSDQRTVTVTERRDVL</sequence>
<evidence type="ECO:0000313" key="2">
    <source>
        <dbReference type="EMBL" id="MFC6726727.1"/>
    </source>
</evidence>
<dbReference type="EMBL" id="JBHSWU010001344">
    <property type="protein sequence ID" value="MFC6726727.1"/>
    <property type="molecule type" value="Genomic_DNA"/>
</dbReference>
<gene>
    <name evidence="2" type="ORF">ACFQE1_20610</name>
</gene>
<accession>A0ABD5S6V1</accession>
<feature type="region of interest" description="Disordered" evidence="1">
    <location>
        <begin position="1"/>
        <end position="55"/>
    </location>
</feature>
<protein>
    <submittedName>
        <fullName evidence="2">Uncharacterized protein</fullName>
    </submittedName>
</protein>
<comment type="caution">
    <text evidence="2">The sequence shown here is derived from an EMBL/GenBank/DDBJ whole genome shotgun (WGS) entry which is preliminary data.</text>
</comment>